<feature type="domain" description="Major facilitator superfamily (MFS) profile" evidence="10">
    <location>
        <begin position="50"/>
        <end position="513"/>
    </location>
</feature>
<evidence type="ECO:0000313" key="11">
    <source>
        <dbReference type="EMBL" id="PYI28452.1"/>
    </source>
</evidence>
<dbReference type="PANTHER" id="PTHR23502:SF186">
    <property type="entry name" value="MAJOR FACILITATOR SUPERFAMILY (MFS) PROFILE DOMAIN-CONTAINING PROTEIN"/>
    <property type="match status" value="1"/>
</dbReference>
<keyword evidence="3" id="KW-1003">Cell membrane</keyword>
<dbReference type="Gene3D" id="1.20.1250.20">
    <property type="entry name" value="MFS general substrate transporter like domains"/>
    <property type="match status" value="1"/>
</dbReference>
<dbReference type="Proteomes" id="UP000248817">
    <property type="component" value="Unassembled WGS sequence"/>
</dbReference>
<name>A0A2V5I0A9_9EURO</name>
<dbReference type="PROSITE" id="PS50850">
    <property type="entry name" value="MFS"/>
    <property type="match status" value="1"/>
</dbReference>
<feature type="transmembrane region" description="Helical" evidence="9">
    <location>
        <begin position="182"/>
        <end position="202"/>
    </location>
</feature>
<evidence type="ECO:0000256" key="7">
    <source>
        <dbReference type="ARBA" id="ARBA00038459"/>
    </source>
</evidence>
<evidence type="ECO:0000256" key="3">
    <source>
        <dbReference type="ARBA" id="ARBA00022475"/>
    </source>
</evidence>
<proteinExistence type="inferred from homology"/>
<sequence>MSSVENGPVTCAKPSRPISGGLEPTNTSHSDDDAGLEVYWETGDPENPRNWSAAYRSFIVGAVSVSSACAISYSTSYTPGIPGIKESFDISSDTVVLLGLTTYMLGLAFGCLVFASLSELYGRRPVYLITTLAFACSVIPVALARNIHTILVCRALGGFFGSATIAGGPGTINDVTSRRYRALAFSLWSLGAMTGPVIGPIFGGFVYQYLGWRWINWIILCWAGVSAVALFLSKETYEPAILRARARKQQEQTGDLRWWCRYDSPKVGWDLVRSHLVRPIIMAVCEPICLFWNLYVGVIYATLFLCFVGYPIAFQEHRGWPPGIAGLGYCGIGTGVVLAILSEPIFIRHIIASHPRDPCTGRIAPEASIFAVCLGAILSPMGEFWFSWTAVATTTTAQPSSAPTYTHWIYPILAGVPFGMGNTLIFIYSAHYLAGSYPIYAASAMAGNAMVRYVFAGALPLAGHRLYESWGIAWTGTLLGLVEVALIPIPIVFYRYGWWVRRRSALSRDLVGL</sequence>
<evidence type="ECO:0000256" key="8">
    <source>
        <dbReference type="SAM" id="MobiDB-lite"/>
    </source>
</evidence>
<dbReference type="GO" id="GO:0005886">
    <property type="term" value="C:plasma membrane"/>
    <property type="evidence" value="ECO:0007669"/>
    <property type="project" value="UniProtKB-SubCell"/>
</dbReference>
<gene>
    <name evidence="11" type="ORF">BP00DRAFT_438378</name>
</gene>
<evidence type="ECO:0000256" key="1">
    <source>
        <dbReference type="ARBA" id="ARBA00004651"/>
    </source>
</evidence>
<evidence type="ECO:0000256" key="9">
    <source>
        <dbReference type="SAM" id="Phobius"/>
    </source>
</evidence>
<dbReference type="AlphaFoldDB" id="A0A2V5I0A9"/>
<feature type="transmembrane region" description="Helical" evidence="9">
    <location>
        <begin position="126"/>
        <end position="143"/>
    </location>
</feature>
<dbReference type="GO" id="GO:0022857">
    <property type="term" value="F:transmembrane transporter activity"/>
    <property type="evidence" value="ECO:0007669"/>
    <property type="project" value="InterPro"/>
</dbReference>
<organism evidence="11 12">
    <name type="scientific">Aspergillus indologenus CBS 114.80</name>
    <dbReference type="NCBI Taxonomy" id="1450541"/>
    <lineage>
        <taxon>Eukaryota</taxon>
        <taxon>Fungi</taxon>
        <taxon>Dikarya</taxon>
        <taxon>Ascomycota</taxon>
        <taxon>Pezizomycotina</taxon>
        <taxon>Eurotiomycetes</taxon>
        <taxon>Eurotiomycetidae</taxon>
        <taxon>Eurotiales</taxon>
        <taxon>Aspergillaceae</taxon>
        <taxon>Aspergillus</taxon>
        <taxon>Aspergillus subgen. Circumdati</taxon>
    </lineage>
</organism>
<accession>A0A2V5I0A9</accession>
<feature type="transmembrane region" description="Helical" evidence="9">
    <location>
        <begin position="324"/>
        <end position="346"/>
    </location>
</feature>
<feature type="transmembrane region" description="Helical" evidence="9">
    <location>
        <begin position="149"/>
        <end position="170"/>
    </location>
</feature>
<evidence type="ECO:0000256" key="6">
    <source>
        <dbReference type="ARBA" id="ARBA00023136"/>
    </source>
</evidence>
<feature type="transmembrane region" description="Helical" evidence="9">
    <location>
        <begin position="439"/>
        <end position="459"/>
    </location>
</feature>
<dbReference type="EMBL" id="KZ825547">
    <property type="protein sequence ID" value="PYI28452.1"/>
    <property type="molecule type" value="Genomic_DNA"/>
</dbReference>
<keyword evidence="4 9" id="KW-0812">Transmembrane</keyword>
<feature type="region of interest" description="Disordered" evidence="8">
    <location>
        <begin position="1"/>
        <end position="33"/>
    </location>
</feature>
<dbReference type="CDD" id="cd17323">
    <property type="entry name" value="MFS_Tpo1_MDR_like"/>
    <property type="match status" value="1"/>
</dbReference>
<dbReference type="InterPro" id="IPR011701">
    <property type="entry name" value="MFS"/>
</dbReference>
<evidence type="ECO:0000313" key="12">
    <source>
        <dbReference type="Proteomes" id="UP000248817"/>
    </source>
</evidence>
<feature type="transmembrane region" description="Helical" evidence="9">
    <location>
        <begin position="408"/>
        <end position="427"/>
    </location>
</feature>
<comment type="subcellular location">
    <subcellularLocation>
        <location evidence="1">Cell membrane</location>
        <topology evidence="1">Multi-pass membrane protein</topology>
    </subcellularLocation>
</comment>
<dbReference type="InterPro" id="IPR036259">
    <property type="entry name" value="MFS_trans_sf"/>
</dbReference>
<comment type="similarity">
    <text evidence="7">Belongs to the major facilitator superfamily. DHA1 family. Polyamines/proton antiporter (TC 2.A.1.2.16) subfamily.</text>
</comment>
<reference evidence="11 12" key="1">
    <citation type="submission" date="2018-02" db="EMBL/GenBank/DDBJ databases">
        <title>The genomes of Aspergillus section Nigri reveals drivers in fungal speciation.</title>
        <authorList>
            <consortium name="DOE Joint Genome Institute"/>
            <person name="Vesth T.C."/>
            <person name="Nybo J."/>
            <person name="Theobald S."/>
            <person name="Brandl J."/>
            <person name="Frisvad J.C."/>
            <person name="Nielsen K.F."/>
            <person name="Lyhne E.K."/>
            <person name="Kogle M.E."/>
            <person name="Kuo A."/>
            <person name="Riley R."/>
            <person name="Clum A."/>
            <person name="Nolan M."/>
            <person name="Lipzen A."/>
            <person name="Salamov A."/>
            <person name="Henrissat B."/>
            <person name="Wiebenga A."/>
            <person name="De vries R.P."/>
            <person name="Grigoriev I.V."/>
            <person name="Mortensen U.H."/>
            <person name="Andersen M.R."/>
            <person name="Baker S.E."/>
        </authorList>
    </citation>
    <scope>NUCLEOTIDE SEQUENCE [LARGE SCALE GENOMIC DNA]</scope>
    <source>
        <strain evidence="11 12">CBS 114.80</strain>
    </source>
</reference>
<protein>
    <submittedName>
        <fullName evidence="11">Synaptic vesicle transporter</fullName>
    </submittedName>
</protein>
<feature type="transmembrane region" description="Helical" evidence="9">
    <location>
        <begin position="288"/>
        <end position="312"/>
    </location>
</feature>
<evidence type="ECO:0000256" key="2">
    <source>
        <dbReference type="ARBA" id="ARBA00022448"/>
    </source>
</evidence>
<feature type="transmembrane region" description="Helical" evidence="9">
    <location>
        <begin position="471"/>
        <end position="494"/>
    </location>
</feature>
<evidence type="ECO:0000256" key="4">
    <source>
        <dbReference type="ARBA" id="ARBA00022692"/>
    </source>
</evidence>
<keyword evidence="2" id="KW-0813">Transport</keyword>
<dbReference type="PANTHER" id="PTHR23502">
    <property type="entry name" value="MAJOR FACILITATOR SUPERFAMILY"/>
    <property type="match status" value="1"/>
</dbReference>
<feature type="transmembrane region" description="Helical" evidence="9">
    <location>
        <begin position="94"/>
        <end position="114"/>
    </location>
</feature>
<feature type="transmembrane region" description="Helical" evidence="9">
    <location>
        <begin position="367"/>
        <end position="388"/>
    </location>
</feature>
<evidence type="ECO:0000256" key="5">
    <source>
        <dbReference type="ARBA" id="ARBA00022989"/>
    </source>
</evidence>
<feature type="transmembrane region" description="Helical" evidence="9">
    <location>
        <begin position="214"/>
        <end position="233"/>
    </location>
</feature>
<evidence type="ECO:0000259" key="10">
    <source>
        <dbReference type="PROSITE" id="PS50850"/>
    </source>
</evidence>
<keyword evidence="5 9" id="KW-1133">Transmembrane helix</keyword>
<dbReference type="InterPro" id="IPR020846">
    <property type="entry name" value="MFS_dom"/>
</dbReference>
<dbReference type="FunFam" id="1.20.1250.20:FF:000011">
    <property type="entry name" value="MFS multidrug transporter, putative"/>
    <property type="match status" value="1"/>
</dbReference>
<dbReference type="SUPFAM" id="SSF103473">
    <property type="entry name" value="MFS general substrate transporter"/>
    <property type="match status" value="1"/>
</dbReference>
<keyword evidence="6 9" id="KW-0472">Membrane</keyword>
<feature type="transmembrane region" description="Helical" evidence="9">
    <location>
        <begin position="53"/>
        <end position="74"/>
    </location>
</feature>
<dbReference type="Pfam" id="PF07690">
    <property type="entry name" value="MFS_1"/>
    <property type="match status" value="1"/>
</dbReference>
<keyword evidence="12" id="KW-1185">Reference proteome</keyword>